<evidence type="ECO:0000313" key="2">
    <source>
        <dbReference type="EMBL" id="KAJ7331576.1"/>
    </source>
</evidence>
<feature type="region of interest" description="Disordered" evidence="1">
    <location>
        <begin position="1"/>
        <end position="26"/>
    </location>
</feature>
<keyword evidence="3" id="KW-1185">Reference proteome</keyword>
<protein>
    <submittedName>
        <fullName evidence="2">Uncharacterized protein</fullName>
    </submittedName>
</protein>
<evidence type="ECO:0000313" key="3">
    <source>
        <dbReference type="Proteomes" id="UP001218218"/>
    </source>
</evidence>
<feature type="region of interest" description="Disordered" evidence="1">
    <location>
        <begin position="243"/>
        <end position="263"/>
    </location>
</feature>
<dbReference type="Proteomes" id="UP001218218">
    <property type="component" value="Unassembled WGS sequence"/>
</dbReference>
<feature type="compositionally biased region" description="Polar residues" evidence="1">
    <location>
        <begin position="11"/>
        <end position="26"/>
    </location>
</feature>
<comment type="caution">
    <text evidence="2">The sequence shown here is derived from an EMBL/GenBank/DDBJ whole genome shotgun (WGS) entry which is preliminary data.</text>
</comment>
<accession>A0AAD6ZQH0</accession>
<feature type="compositionally biased region" description="Basic and acidic residues" evidence="1">
    <location>
        <begin position="1"/>
        <end position="10"/>
    </location>
</feature>
<dbReference type="EMBL" id="JARIHO010000035">
    <property type="protein sequence ID" value="KAJ7331576.1"/>
    <property type="molecule type" value="Genomic_DNA"/>
</dbReference>
<evidence type="ECO:0000256" key="1">
    <source>
        <dbReference type="SAM" id="MobiDB-lite"/>
    </source>
</evidence>
<reference evidence="2" key="1">
    <citation type="submission" date="2023-03" db="EMBL/GenBank/DDBJ databases">
        <title>Massive genome expansion in bonnet fungi (Mycena s.s.) driven by repeated elements and novel gene families across ecological guilds.</title>
        <authorList>
            <consortium name="Lawrence Berkeley National Laboratory"/>
            <person name="Harder C.B."/>
            <person name="Miyauchi S."/>
            <person name="Viragh M."/>
            <person name="Kuo A."/>
            <person name="Thoen E."/>
            <person name="Andreopoulos B."/>
            <person name="Lu D."/>
            <person name="Skrede I."/>
            <person name="Drula E."/>
            <person name="Henrissat B."/>
            <person name="Morin E."/>
            <person name="Kohler A."/>
            <person name="Barry K."/>
            <person name="LaButti K."/>
            <person name="Morin E."/>
            <person name="Salamov A."/>
            <person name="Lipzen A."/>
            <person name="Mereny Z."/>
            <person name="Hegedus B."/>
            <person name="Baldrian P."/>
            <person name="Stursova M."/>
            <person name="Weitz H."/>
            <person name="Taylor A."/>
            <person name="Grigoriev I.V."/>
            <person name="Nagy L.G."/>
            <person name="Martin F."/>
            <person name="Kauserud H."/>
        </authorList>
    </citation>
    <scope>NUCLEOTIDE SEQUENCE</scope>
    <source>
        <strain evidence="2">CBHHK002</strain>
    </source>
</reference>
<feature type="region of interest" description="Disordered" evidence="1">
    <location>
        <begin position="283"/>
        <end position="319"/>
    </location>
</feature>
<dbReference type="AlphaFoldDB" id="A0AAD6ZQH0"/>
<proteinExistence type="predicted"/>
<sequence length="319" mass="33202">MEKVRLEYHQCDSTTPTPTTLSREQPLSGTACGYGGDVVEDIGADKGAATGGDTGVWHGGAAAGAAKRLVAGVAAEEVDGSVDSERDGCANAQRRCAERAQVEAGRGGAGVTAHGSVREQCGRGAGRACRKSAAVRWMRDGSQRMCSARGEGGEAVVTWRVRRGRAGGTGIRVRRWTTGREAGVGAVAPQSAQKRGALALDAKREACVEMDGDGSGAGLLGEEGPWQWRERHTDRGRWLVGQRAAGTEAGGGSTWSQTARGGRRLRSKWTGLVPVTAAGHAMRTDFLGRERRGRRHTGWAGQAVDGRSGADTAGAQGAQ</sequence>
<name>A0AAD6ZQH0_9AGAR</name>
<organism evidence="2 3">
    <name type="scientific">Mycena albidolilacea</name>
    <dbReference type="NCBI Taxonomy" id="1033008"/>
    <lineage>
        <taxon>Eukaryota</taxon>
        <taxon>Fungi</taxon>
        <taxon>Dikarya</taxon>
        <taxon>Basidiomycota</taxon>
        <taxon>Agaricomycotina</taxon>
        <taxon>Agaricomycetes</taxon>
        <taxon>Agaricomycetidae</taxon>
        <taxon>Agaricales</taxon>
        <taxon>Marasmiineae</taxon>
        <taxon>Mycenaceae</taxon>
        <taxon>Mycena</taxon>
    </lineage>
</organism>
<gene>
    <name evidence="2" type="ORF">DFH08DRAFT_940133</name>
</gene>